<dbReference type="EMBL" id="KI673977">
    <property type="protein sequence ID" value="ETL35545.1"/>
    <property type="molecule type" value="Genomic_DNA"/>
</dbReference>
<reference evidence="2" key="2">
    <citation type="submission" date="2013-11" db="EMBL/GenBank/DDBJ databases">
        <title>The Genome Sequence of Phytophthora parasitica CJ05E6.</title>
        <authorList>
            <consortium name="The Broad Institute Genomics Platform"/>
            <person name="Russ C."/>
            <person name="Tyler B."/>
            <person name="Panabieres F."/>
            <person name="Shan W."/>
            <person name="Tripathy S."/>
            <person name="Grunwald N."/>
            <person name="Machado M."/>
            <person name="Johnson C.S."/>
            <person name="Arredondo F."/>
            <person name="Hong C."/>
            <person name="Coffey M."/>
            <person name="Young S.K."/>
            <person name="Zeng Q."/>
            <person name="Gargeya S."/>
            <person name="Fitzgerald M."/>
            <person name="Abouelleil A."/>
            <person name="Alvarado L."/>
            <person name="Chapman S.B."/>
            <person name="Gainer-Dewar J."/>
            <person name="Goldberg J."/>
            <person name="Griggs A."/>
            <person name="Gujja S."/>
            <person name="Hansen M."/>
            <person name="Howarth C."/>
            <person name="Imamovic A."/>
            <person name="Ireland A."/>
            <person name="Larimer J."/>
            <person name="McCowan C."/>
            <person name="Murphy C."/>
            <person name="Pearson M."/>
            <person name="Poon T.W."/>
            <person name="Priest M."/>
            <person name="Roberts A."/>
            <person name="Saif S."/>
            <person name="Shea T."/>
            <person name="Sykes S."/>
            <person name="Wortman J."/>
            <person name="Nusbaum C."/>
            <person name="Birren B."/>
        </authorList>
    </citation>
    <scope>NUCLEOTIDE SEQUENCE [LARGE SCALE GENOMIC DNA]</scope>
    <source>
        <strain evidence="2">CJ05E6</strain>
    </source>
</reference>
<evidence type="ECO:0000313" key="1">
    <source>
        <dbReference type="EMBL" id="ETK82138.1"/>
    </source>
</evidence>
<reference evidence="1" key="1">
    <citation type="submission" date="2013-11" db="EMBL/GenBank/DDBJ databases">
        <title>The Genome Sequence of Phytophthora parasitica CJ02B3.</title>
        <authorList>
            <consortium name="The Broad Institute Genomics Platform"/>
            <person name="Russ C."/>
            <person name="Tyler B."/>
            <person name="Panabieres F."/>
            <person name="Shan W."/>
            <person name="Tripathy S."/>
            <person name="Grunwald N."/>
            <person name="Machado M."/>
            <person name="Johnson C.S."/>
            <person name="Arredondo F."/>
            <person name="Hong C."/>
            <person name="Coffey M."/>
            <person name="Young S.K."/>
            <person name="Zeng Q."/>
            <person name="Gargeya S."/>
            <person name="Fitzgerald M."/>
            <person name="Abouelleil A."/>
            <person name="Alvarado L."/>
            <person name="Chapman S.B."/>
            <person name="Gainer-Dewar J."/>
            <person name="Goldberg J."/>
            <person name="Griggs A."/>
            <person name="Gujja S."/>
            <person name="Hansen M."/>
            <person name="Howarth C."/>
            <person name="Imamovic A."/>
            <person name="Ireland A."/>
            <person name="Larimer J."/>
            <person name="McCowan C."/>
            <person name="Murphy C."/>
            <person name="Pearson M."/>
            <person name="Poon T.W."/>
            <person name="Priest M."/>
            <person name="Roberts A."/>
            <person name="Saif S."/>
            <person name="Shea T."/>
            <person name="Sykes S."/>
            <person name="Wortman J."/>
            <person name="Nusbaum C."/>
            <person name="Birren B."/>
        </authorList>
    </citation>
    <scope>NUCLEOTIDE SEQUENCE [LARGE SCALE GENOMIC DNA]</scope>
    <source>
        <strain evidence="1">CJ02B3</strain>
    </source>
</reference>
<dbReference type="Proteomes" id="UP000053864">
    <property type="component" value="Unassembled WGS sequence"/>
</dbReference>
<organism evidence="2">
    <name type="scientific">Phytophthora nicotianae</name>
    <name type="common">Potato buckeye rot agent</name>
    <name type="synonym">Phytophthora parasitica</name>
    <dbReference type="NCBI Taxonomy" id="4792"/>
    <lineage>
        <taxon>Eukaryota</taxon>
        <taxon>Sar</taxon>
        <taxon>Stramenopiles</taxon>
        <taxon>Oomycota</taxon>
        <taxon>Peronosporomycetes</taxon>
        <taxon>Peronosporales</taxon>
        <taxon>Peronosporaceae</taxon>
        <taxon>Phytophthora</taxon>
    </lineage>
</organism>
<name>W2IN93_PHYNI</name>
<accession>W2IN93</accession>
<proteinExistence type="predicted"/>
<gene>
    <name evidence="1" type="ORF">L915_12422</name>
    <name evidence="2" type="ORF">L916_12332</name>
</gene>
<dbReference type="EMBL" id="KI687278">
    <property type="protein sequence ID" value="ETK82138.1"/>
    <property type="molecule type" value="Genomic_DNA"/>
</dbReference>
<evidence type="ECO:0000313" key="2">
    <source>
        <dbReference type="EMBL" id="ETL35545.1"/>
    </source>
</evidence>
<dbReference type="Proteomes" id="UP000053236">
    <property type="component" value="Unassembled WGS sequence"/>
</dbReference>
<protein>
    <submittedName>
        <fullName evidence="2">Uncharacterized protein</fullName>
    </submittedName>
</protein>
<sequence>MTFNCSQSRWFKITTFPLIVNDRTAIPAKQFACYVFYRRVLVGEESQNAIEEVPQLLLADEGCDMDIDDVGIDFA</sequence>
<dbReference type="AlphaFoldDB" id="W2IN93"/>